<sequence>MPENFLSTLPLRTLPYKTRRYEEFQRADAASSSQGLVHNLCATPSSTGPLLWACSGAGAASIYNIQSKSLVRKAFPAHNGEVLALLASGSQAGSFLISGGTDFQLDPAGWRVFKPDGNMKAARCMLALPDGRLWVGCEDGRLFIFDGASEAQLGVVKAAAGAISAMALLGTPASSCSIGSSSSSAQQVWVASERAVNVLDASSGALLFSVAADGDGGFVKALLAWDWGAWVLGTGSLRQLAARAAWDSLSQQVGAL</sequence>
<dbReference type="InterPro" id="IPR015943">
    <property type="entry name" value="WD40/YVTN_repeat-like_dom_sf"/>
</dbReference>
<proteinExistence type="predicted"/>
<organism evidence="1 2">
    <name type="scientific">Tetradesmus obliquus</name>
    <name type="common">Green alga</name>
    <name type="synonym">Acutodesmus obliquus</name>
    <dbReference type="NCBI Taxonomy" id="3088"/>
    <lineage>
        <taxon>Eukaryota</taxon>
        <taxon>Viridiplantae</taxon>
        <taxon>Chlorophyta</taxon>
        <taxon>core chlorophytes</taxon>
        <taxon>Chlorophyceae</taxon>
        <taxon>CS clade</taxon>
        <taxon>Sphaeropleales</taxon>
        <taxon>Scenedesmaceae</taxon>
        <taxon>Tetradesmus</taxon>
    </lineage>
</organism>
<reference evidence="1 2" key="1">
    <citation type="submission" date="2023-05" db="EMBL/GenBank/DDBJ databases">
        <title>A 100% complete, gapless, phased diploid assembly of the Scenedesmus obliquus UTEX 3031 genome.</title>
        <authorList>
            <person name="Biondi T.C."/>
            <person name="Hanschen E.R."/>
            <person name="Kwon T."/>
            <person name="Eng W."/>
            <person name="Kruse C.P.S."/>
            <person name="Koehler S.I."/>
            <person name="Kunde Y."/>
            <person name="Gleasner C.D."/>
            <person name="You Mak K.T."/>
            <person name="Polle J."/>
            <person name="Hovde B.T."/>
            <person name="Starkenburg S.R."/>
        </authorList>
    </citation>
    <scope>NUCLEOTIDE SEQUENCE [LARGE SCALE GENOMIC DNA]</scope>
    <source>
        <strain evidence="1 2">DOE0152z</strain>
    </source>
</reference>
<protein>
    <recommendedName>
        <fullName evidence="3">Anaphase-promoting complex subunit 4 WD40 domain-containing protein</fullName>
    </recommendedName>
</protein>
<dbReference type="InterPro" id="IPR011047">
    <property type="entry name" value="Quinoprotein_ADH-like_sf"/>
</dbReference>
<name>A0ABY8U598_TETOB</name>
<gene>
    <name evidence="1" type="ORF">OEZ85_001557</name>
</gene>
<dbReference type="SUPFAM" id="SSF50998">
    <property type="entry name" value="Quinoprotein alcohol dehydrogenase-like"/>
    <property type="match status" value="1"/>
</dbReference>
<dbReference type="EMBL" id="CP126213">
    <property type="protein sequence ID" value="WIA14838.1"/>
    <property type="molecule type" value="Genomic_DNA"/>
</dbReference>
<keyword evidence="2" id="KW-1185">Reference proteome</keyword>
<evidence type="ECO:0000313" key="1">
    <source>
        <dbReference type="EMBL" id="WIA14838.1"/>
    </source>
</evidence>
<dbReference type="Gene3D" id="2.130.10.10">
    <property type="entry name" value="YVTN repeat-like/Quinoprotein amine dehydrogenase"/>
    <property type="match status" value="1"/>
</dbReference>
<accession>A0ABY8U598</accession>
<evidence type="ECO:0000313" key="2">
    <source>
        <dbReference type="Proteomes" id="UP001244341"/>
    </source>
</evidence>
<dbReference type="Proteomes" id="UP001244341">
    <property type="component" value="Chromosome 6b"/>
</dbReference>
<evidence type="ECO:0008006" key="3">
    <source>
        <dbReference type="Google" id="ProtNLM"/>
    </source>
</evidence>